<protein>
    <submittedName>
        <fullName evidence="1">Uncharacterized protein</fullName>
    </submittedName>
</protein>
<name>A0A2R5FUU4_NOSCO</name>
<comment type="caution">
    <text evidence="1">The sequence shown here is derived from an EMBL/GenBank/DDBJ whole genome shotgun (WGS) entry which is preliminary data.</text>
</comment>
<sequence length="258" mass="29343">MTSRIVELTKKSVFWRFDGDPVNFDISDSDLRIFIKTIWVDSNDEIYQSDINWNPITQSVQNLNLVPEFQSIILKLQPLIISYAANALSEDETMLEGLSRRIRIWRYQGEVFSGLAEQTQIDICLQKVLVGDDGSIYDRQDLYPFISGNIIDLNLLTEFQSIQVKLNTLLNSEVQTKILELEPTVQLWRYQGVDTPSGDIATAPLELFFKKGLRDTSTGYLYKVEDLPTISGTPEELGLLPEFQNLQTKIQAITTGLA</sequence>
<gene>
    <name evidence="1" type="ORF">NIES4072_31220</name>
</gene>
<proteinExistence type="predicted"/>
<evidence type="ECO:0000313" key="1">
    <source>
        <dbReference type="EMBL" id="GBG19454.1"/>
    </source>
</evidence>
<dbReference type="Proteomes" id="UP000245124">
    <property type="component" value="Unassembled WGS sequence"/>
</dbReference>
<dbReference type="EMBL" id="BDUD01000001">
    <property type="protein sequence ID" value="GBG19454.1"/>
    <property type="molecule type" value="Genomic_DNA"/>
</dbReference>
<accession>A0A2R5FUU4</accession>
<dbReference type="RefSeq" id="WP_109009250.1">
    <property type="nucleotide sequence ID" value="NZ_BDUD01000001.1"/>
</dbReference>
<evidence type="ECO:0000313" key="2">
    <source>
        <dbReference type="Proteomes" id="UP000245124"/>
    </source>
</evidence>
<dbReference type="AlphaFoldDB" id="A0A2R5FUU4"/>
<dbReference type="OrthoDB" id="9825439at2"/>
<reference evidence="1 2" key="1">
    <citation type="submission" date="2017-06" db="EMBL/GenBank/DDBJ databases">
        <title>Genome sequencing of cyanobaciteial culture collection at National Institute for Environmental Studies (NIES).</title>
        <authorList>
            <person name="Hirose Y."/>
            <person name="Shimura Y."/>
            <person name="Fujisawa T."/>
            <person name="Nakamura Y."/>
            <person name="Kawachi M."/>
        </authorList>
    </citation>
    <scope>NUCLEOTIDE SEQUENCE [LARGE SCALE GENOMIC DNA]</scope>
    <source>
        <strain evidence="1 2">NIES-4072</strain>
    </source>
</reference>
<organism evidence="1 2">
    <name type="scientific">Nostoc commune NIES-4072</name>
    <dbReference type="NCBI Taxonomy" id="2005467"/>
    <lineage>
        <taxon>Bacteria</taxon>
        <taxon>Bacillati</taxon>
        <taxon>Cyanobacteriota</taxon>
        <taxon>Cyanophyceae</taxon>
        <taxon>Nostocales</taxon>
        <taxon>Nostocaceae</taxon>
        <taxon>Nostoc</taxon>
    </lineage>
</organism>
<keyword evidence="2" id="KW-1185">Reference proteome</keyword>